<protein>
    <submittedName>
        <fullName evidence="1">Aminotransferase</fullName>
    </submittedName>
</protein>
<keyword evidence="1" id="KW-0032">Aminotransferase</keyword>
<dbReference type="InterPro" id="IPR036038">
    <property type="entry name" value="Aminotransferase-like"/>
</dbReference>
<dbReference type="InterPro" id="IPR043131">
    <property type="entry name" value="BCAT-like_N"/>
</dbReference>
<dbReference type="InterPro" id="IPR001544">
    <property type="entry name" value="Aminotrans_IV"/>
</dbReference>
<organism evidence="1 2">
    <name type="scientific">Stenotrophomonas maltophilia</name>
    <name type="common">Pseudomonas maltophilia</name>
    <name type="synonym">Xanthomonas maltophilia</name>
    <dbReference type="NCBI Taxonomy" id="40324"/>
    <lineage>
        <taxon>Bacteria</taxon>
        <taxon>Pseudomonadati</taxon>
        <taxon>Pseudomonadota</taxon>
        <taxon>Gammaproteobacteria</taxon>
        <taxon>Lysobacterales</taxon>
        <taxon>Lysobacteraceae</taxon>
        <taxon>Stenotrophomonas</taxon>
        <taxon>Stenotrophomonas maltophilia group</taxon>
    </lineage>
</organism>
<sequence length="262" mass="28301">MTLYCNGWPATVDDLAGALTNYGHFTSLQVRGGAVQGLDLHLQRLQEGTAELFGTALDPLQVRAWMHDALQAEGVADASLRVTVFSRQFDFRRPLQPVGVDVLVAVAAPGELPAIARRLRTVRYQRELPHVKHVGTFALFQHRREALQAGVDDALFVGDDGHISEGTTWNIAFASGSTLVWPQAPALRGTHERLLQAGWGDDQQMRPVALAEVEGFDAAIACNAAGIWPIAVIDGVALGNSEALCAKARQMLAEAPWQPLLA</sequence>
<name>A0A246HS65_STEMA</name>
<dbReference type="AlphaFoldDB" id="A0A246HS65"/>
<accession>A0A246HS65</accession>
<dbReference type="SUPFAM" id="SSF56752">
    <property type="entry name" value="D-aminoacid aminotransferase-like PLP-dependent enzymes"/>
    <property type="match status" value="1"/>
</dbReference>
<comment type="caution">
    <text evidence="1">The sequence shown here is derived from an EMBL/GenBank/DDBJ whole genome shotgun (WGS) entry which is preliminary data.</text>
</comment>
<dbReference type="Gene3D" id="3.30.470.10">
    <property type="match status" value="1"/>
</dbReference>
<dbReference type="OrthoDB" id="8912228at2"/>
<reference evidence="1 2" key="1">
    <citation type="submission" date="2017-06" db="EMBL/GenBank/DDBJ databases">
        <authorList>
            <person name="Kim H.J."/>
            <person name="Triplett B.A."/>
        </authorList>
    </citation>
    <scope>NUCLEOTIDE SEQUENCE [LARGE SCALE GENOMIC DNA]</scope>
    <source>
        <strain evidence="1 2">13146</strain>
    </source>
</reference>
<dbReference type="Gene3D" id="3.20.10.10">
    <property type="entry name" value="D-amino Acid Aminotransferase, subunit A, domain 2"/>
    <property type="match status" value="1"/>
</dbReference>
<dbReference type="Proteomes" id="UP000198157">
    <property type="component" value="Unassembled WGS sequence"/>
</dbReference>
<proteinExistence type="predicted"/>
<keyword evidence="1" id="KW-0808">Transferase</keyword>
<dbReference type="InterPro" id="IPR043132">
    <property type="entry name" value="BCAT-like_C"/>
</dbReference>
<gene>
    <name evidence="1" type="ORF">CEE60_00835</name>
</gene>
<dbReference type="EMBL" id="NIVS01000002">
    <property type="protein sequence ID" value="OWQ57380.1"/>
    <property type="molecule type" value="Genomic_DNA"/>
</dbReference>
<dbReference type="GO" id="GO:0008483">
    <property type="term" value="F:transaminase activity"/>
    <property type="evidence" value="ECO:0007669"/>
    <property type="project" value="UniProtKB-KW"/>
</dbReference>
<evidence type="ECO:0000313" key="2">
    <source>
        <dbReference type="Proteomes" id="UP000198157"/>
    </source>
</evidence>
<dbReference type="NCBIfam" id="NF006734">
    <property type="entry name" value="PRK09266.1"/>
    <property type="match status" value="1"/>
</dbReference>
<evidence type="ECO:0000313" key="1">
    <source>
        <dbReference type="EMBL" id="OWQ57380.1"/>
    </source>
</evidence>
<dbReference type="Pfam" id="PF01063">
    <property type="entry name" value="Aminotran_4"/>
    <property type="match status" value="1"/>
</dbReference>